<evidence type="ECO:0000313" key="18">
    <source>
        <dbReference type="WormBase" id="SRAE_1000281600"/>
    </source>
</evidence>
<keyword evidence="6 8" id="KW-0862">Zinc</keyword>
<dbReference type="InterPro" id="IPR030661">
    <property type="entry name" value="Uba2"/>
</dbReference>
<evidence type="ECO:0000256" key="6">
    <source>
        <dbReference type="ARBA" id="ARBA00022833"/>
    </source>
</evidence>
<dbReference type="UniPathway" id="UPA00886"/>
<feature type="binding site" evidence="10">
    <location>
        <begin position="20"/>
        <end position="25"/>
    </location>
    <ligand>
        <name>ATP</name>
        <dbReference type="ChEBI" id="CHEBI:30616"/>
    </ligand>
</feature>
<dbReference type="GeneID" id="36376927"/>
<dbReference type="OMA" id="TPSEHIH"/>
<keyword evidence="5 8" id="KW-0833">Ubl conjugation pathway</keyword>
<evidence type="ECO:0000256" key="3">
    <source>
        <dbReference type="ARBA" id="ARBA00022723"/>
    </source>
</evidence>
<dbReference type="STRING" id="34506.A0A090L4B8"/>
<evidence type="ECO:0000256" key="7">
    <source>
        <dbReference type="ARBA" id="ARBA00022840"/>
    </source>
</evidence>
<dbReference type="PANTHER" id="PTHR10953">
    <property type="entry name" value="UBIQUITIN-ACTIVATING ENZYME E1"/>
    <property type="match status" value="1"/>
</dbReference>
<feature type="binding site" evidence="11">
    <location>
        <position position="157"/>
    </location>
    <ligand>
        <name>Zn(2+)</name>
        <dbReference type="ChEBI" id="CHEBI:29105"/>
    </ligand>
</feature>
<dbReference type="InterPro" id="IPR033127">
    <property type="entry name" value="UBQ-activ_enz_E1_Cys_AS"/>
</dbReference>
<dbReference type="InterPro" id="IPR023318">
    <property type="entry name" value="Ub_act_enz_dom_a_sf"/>
</dbReference>
<feature type="domain" description="Ubiquitin/SUMO-activating enzyme ubiquitin-like" evidence="14">
    <location>
        <begin position="449"/>
        <end position="533"/>
    </location>
</feature>
<reference evidence="17" key="2">
    <citation type="submission" date="2020-12" db="UniProtKB">
        <authorList>
            <consortium name="WormBaseParasite"/>
        </authorList>
    </citation>
    <scope>IDENTIFICATION</scope>
</reference>
<dbReference type="EMBL" id="LN609528">
    <property type="protein sequence ID" value="CEF64562.1"/>
    <property type="molecule type" value="Genomic_DNA"/>
</dbReference>
<feature type="binding site" evidence="10">
    <location>
        <begin position="91"/>
        <end position="92"/>
    </location>
    <ligand>
        <name>ATP</name>
        <dbReference type="ChEBI" id="CHEBI:30616"/>
    </ligand>
</feature>
<feature type="binding site" evidence="11">
    <location>
        <position position="440"/>
    </location>
    <ligand>
        <name>Zn(2+)</name>
        <dbReference type="ChEBI" id="CHEBI:29105"/>
    </ligand>
</feature>
<dbReference type="GO" id="GO:0009952">
    <property type="term" value="P:anterior/posterior pattern specification"/>
    <property type="evidence" value="ECO:0007669"/>
    <property type="project" value="EnsemblMetazoa"/>
</dbReference>
<dbReference type="GO" id="GO:0005524">
    <property type="term" value="F:ATP binding"/>
    <property type="evidence" value="ECO:0007669"/>
    <property type="project" value="UniProtKB-UniRule"/>
</dbReference>
<reference evidence="15 16" key="1">
    <citation type="submission" date="2014-09" db="EMBL/GenBank/DDBJ databases">
        <authorList>
            <person name="Martin A.A."/>
        </authorList>
    </citation>
    <scope>NUCLEOTIDE SEQUENCE</scope>
    <source>
        <strain evidence="16">ED321</strain>
        <strain evidence="15">ED321 Heterogonic</strain>
    </source>
</reference>
<evidence type="ECO:0000256" key="2">
    <source>
        <dbReference type="ARBA" id="ARBA00005673"/>
    </source>
</evidence>
<evidence type="ECO:0000256" key="9">
    <source>
        <dbReference type="PIRSR" id="PIRSR039133-1"/>
    </source>
</evidence>
<dbReference type="PIRSF" id="PIRSF039133">
    <property type="entry name" value="SUMO_E1B"/>
    <property type="match status" value="1"/>
</dbReference>
<dbReference type="Gene3D" id="1.10.10.520">
    <property type="entry name" value="Ubiquitin activating enzymes (Uba3). Chain: B, domain 2"/>
    <property type="match status" value="1"/>
</dbReference>
<evidence type="ECO:0000259" key="13">
    <source>
        <dbReference type="Pfam" id="PF00899"/>
    </source>
</evidence>
<dbReference type="Pfam" id="PF14732">
    <property type="entry name" value="UAE_UbL"/>
    <property type="match status" value="1"/>
</dbReference>
<dbReference type="GO" id="GO:0016925">
    <property type="term" value="P:protein sumoylation"/>
    <property type="evidence" value="ECO:0007669"/>
    <property type="project" value="UniProtKB-UniRule"/>
</dbReference>
<feature type="active site" description="Glycyl thioester intermediate" evidence="9 12">
    <location>
        <position position="171"/>
    </location>
</feature>
<dbReference type="WormBase" id="SRAE_1000281600">
    <property type="protein sequence ID" value="SRP11929"/>
    <property type="gene ID" value="WBGene00259432"/>
</dbReference>
<organism evidence="15">
    <name type="scientific">Strongyloides ratti</name>
    <name type="common">Parasitic roundworm</name>
    <dbReference type="NCBI Taxonomy" id="34506"/>
    <lineage>
        <taxon>Eukaryota</taxon>
        <taxon>Metazoa</taxon>
        <taxon>Ecdysozoa</taxon>
        <taxon>Nematoda</taxon>
        <taxon>Chromadorea</taxon>
        <taxon>Rhabditida</taxon>
        <taxon>Tylenchina</taxon>
        <taxon>Panagrolaimomorpha</taxon>
        <taxon>Strongyloidoidea</taxon>
        <taxon>Strongyloididae</taxon>
        <taxon>Strongyloides</taxon>
    </lineage>
</organism>
<dbReference type="eggNOG" id="KOG2013">
    <property type="taxonomic scope" value="Eukaryota"/>
</dbReference>
<dbReference type="GO" id="GO:0002119">
    <property type="term" value="P:nematode larval development"/>
    <property type="evidence" value="ECO:0007669"/>
    <property type="project" value="EnsemblMetazoa"/>
</dbReference>
<name>A0A090L4B8_STRRB</name>
<keyword evidence="4 8" id="KW-0547">Nucleotide-binding</keyword>
<feature type="binding site" evidence="11">
    <location>
        <position position="154"/>
    </location>
    <ligand>
        <name>Zn(2+)</name>
        <dbReference type="ChEBI" id="CHEBI:29105"/>
    </ligand>
</feature>
<dbReference type="GO" id="GO:0031510">
    <property type="term" value="C:SUMO activating enzyme complex"/>
    <property type="evidence" value="ECO:0007669"/>
    <property type="project" value="UniProtKB-UniRule"/>
</dbReference>
<dbReference type="Proteomes" id="UP000035682">
    <property type="component" value="Unplaced"/>
</dbReference>
<dbReference type="SUPFAM" id="SSF69572">
    <property type="entry name" value="Activating enzymes of the ubiquitin-like proteins"/>
    <property type="match status" value="1"/>
</dbReference>
<evidence type="ECO:0000256" key="4">
    <source>
        <dbReference type="ARBA" id="ARBA00022741"/>
    </source>
</evidence>
<dbReference type="InterPro" id="IPR028077">
    <property type="entry name" value="UAE_UbL_dom"/>
</dbReference>
<dbReference type="GO" id="GO:0019948">
    <property type="term" value="F:SUMO activating enzyme activity"/>
    <property type="evidence" value="ECO:0007669"/>
    <property type="project" value="UniProtKB-UniRule"/>
</dbReference>
<dbReference type="GO" id="GO:0005737">
    <property type="term" value="C:cytoplasm"/>
    <property type="evidence" value="ECO:0007669"/>
    <property type="project" value="TreeGrafter"/>
</dbReference>
<gene>
    <name evidence="15 17 18" type="ORF">SRAE_1000281600</name>
</gene>
<dbReference type="Gene3D" id="3.50.50.80">
    <property type="entry name" value="Ubiquitin-activating enzyme E1, inactive adenylation domain, subdomain 1"/>
    <property type="match status" value="1"/>
</dbReference>
<feature type="binding site" evidence="11">
    <location>
        <position position="437"/>
    </location>
    <ligand>
        <name>Zn(2+)</name>
        <dbReference type="ChEBI" id="CHEBI:29105"/>
    </ligand>
</feature>
<keyword evidence="16" id="KW-1185">Reference proteome</keyword>
<dbReference type="InterPro" id="IPR035985">
    <property type="entry name" value="Ubiquitin-activating_enz"/>
</dbReference>
<feature type="domain" description="THIF-type NAD/FAD binding fold" evidence="13">
    <location>
        <begin position="15"/>
        <end position="412"/>
    </location>
</feature>
<comment type="similarity">
    <text evidence="2 8">Belongs to the ubiquitin-activating E1 family.</text>
</comment>
<evidence type="ECO:0000313" key="16">
    <source>
        <dbReference type="Proteomes" id="UP000035682"/>
    </source>
</evidence>
<dbReference type="RefSeq" id="XP_024503763.1">
    <property type="nucleotide sequence ID" value="XM_024649936.1"/>
</dbReference>
<dbReference type="PANTHER" id="PTHR10953:SF5">
    <property type="entry name" value="SUMO-ACTIVATING ENZYME SUBUNIT 2"/>
    <property type="match status" value="1"/>
</dbReference>
<feature type="binding site" evidence="10">
    <location>
        <position position="68"/>
    </location>
    <ligand>
        <name>ATP</name>
        <dbReference type="ChEBI" id="CHEBI:30616"/>
    </ligand>
</feature>
<evidence type="ECO:0000256" key="12">
    <source>
        <dbReference type="PROSITE-ProRule" id="PRU10132"/>
    </source>
</evidence>
<feature type="binding site" evidence="10">
    <location>
        <begin position="52"/>
        <end position="55"/>
    </location>
    <ligand>
        <name>ATP</name>
        <dbReference type="ChEBI" id="CHEBI:30616"/>
    </ligand>
</feature>
<evidence type="ECO:0000256" key="8">
    <source>
        <dbReference type="PIRNR" id="PIRNR039133"/>
    </source>
</evidence>
<proteinExistence type="inferred from homology"/>
<evidence type="ECO:0000256" key="10">
    <source>
        <dbReference type="PIRSR" id="PIRSR039133-2"/>
    </source>
</evidence>
<evidence type="ECO:0000256" key="5">
    <source>
        <dbReference type="ARBA" id="ARBA00022786"/>
    </source>
</evidence>
<evidence type="ECO:0000313" key="15">
    <source>
        <dbReference type="EMBL" id="CEF64562.1"/>
    </source>
</evidence>
<comment type="subunit">
    <text evidence="8">Heterodimer.</text>
</comment>
<keyword evidence="3 8" id="KW-0479">Metal-binding</keyword>
<dbReference type="InterPro" id="IPR000594">
    <property type="entry name" value="ThiF_NAD_FAD-bd"/>
</dbReference>
<dbReference type="Gene3D" id="3.10.290.20">
    <property type="entry name" value="Ubiquitin-like 2 activating enzyme e1b. Chain: B, domain 3"/>
    <property type="match status" value="1"/>
</dbReference>
<dbReference type="OrthoDB" id="10255449at2759"/>
<protein>
    <recommendedName>
        <fullName evidence="8">SUMO-activating enzyme subunit</fullName>
    </recommendedName>
</protein>
<comment type="pathway">
    <text evidence="1 8">Protein modification; protein sumoylation.</text>
</comment>
<evidence type="ECO:0000256" key="1">
    <source>
        <dbReference type="ARBA" id="ARBA00004718"/>
    </source>
</evidence>
<dbReference type="GO" id="GO:0009792">
    <property type="term" value="P:embryo development ending in birth or egg hatching"/>
    <property type="evidence" value="ECO:0007669"/>
    <property type="project" value="EnsemblMetazoa"/>
</dbReference>
<feature type="binding site" evidence="10">
    <location>
        <position position="44"/>
    </location>
    <ligand>
        <name>ATP</name>
        <dbReference type="ChEBI" id="CHEBI:30616"/>
    </ligand>
</feature>
<keyword evidence="7 8" id="KW-0067">ATP-binding</keyword>
<dbReference type="InterPro" id="IPR042449">
    <property type="entry name" value="Ub-E1_IAD_1"/>
</dbReference>
<sequence>MSWYDEDFIGDLSKPVLVVGAGGIGCELLKSLSLAGFSNIEVFDLDTIDVSNLNRQFLFHKEHVGKPKAEVATKAILKKFPSISIKYYYDSIMSEKYGFQFFKRFAVIFNALDNFAARNFVNRMCLAAEIPLIDAGTSGYIGSCRPIIPFKTECFECMGQNNGKERTYPGCTIRNTPSEPIHCIVWAKYLFNQLFSEYNEHEDVTPNQKVTTDVVENEEEKGVGKDVANDEQPIENLRMFAERISFCPSQLFNKIFYEGPKKLLEHSHLWEKRPAPKPILWETLSYNFKDSQLNTEFSQENIDQHKILTMEENLLVFEDCLKKLRKMALEKEKKGQYLYWDKDEQNSMNFVSACGNIRAYIFGISQTKPFEVKSMAGKIITAIASTNAIIAACAMNEGVKLLRGMNNNLRVSYLVEEPYHKGDLITSCEPFGPSEECIACSKVKRCHYKVNLNKMTVINLRDEILKKDMSLTSPSVCCNKTGKIIICDENSINEDTMKKCLKDVGITSGSFLDIDDFFQQFNLVLCLHHSDDFGDTDFEDITTSYGEDSKVLLGKRTAVDNIDEVEKDAKRLRVN</sequence>
<evidence type="ECO:0000256" key="11">
    <source>
        <dbReference type="PIRSR" id="PIRSR039133-3"/>
    </source>
</evidence>
<dbReference type="WBParaSite" id="SRAE_1000281600.1">
    <property type="protein sequence ID" value="SRAE_1000281600.1"/>
    <property type="gene ID" value="WBGene00259432"/>
</dbReference>
<dbReference type="AlphaFoldDB" id="A0A090L4B8"/>
<dbReference type="CTD" id="36376927"/>
<dbReference type="Pfam" id="PF00899">
    <property type="entry name" value="ThiF"/>
    <property type="match status" value="1"/>
</dbReference>
<dbReference type="PROSITE" id="PS00865">
    <property type="entry name" value="UBIQUITIN_ACTIVAT_2"/>
    <property type="match status" value="1"/>
</dbReference>
<evidence type="ECO:0000259" key="14">
    <source>
        <dbReference type="Pfam" id="PF14732"/>
    </source>
</evidence>
<evidence type="ECO:0000313" key="17">
    <source>
        <dbReference type="WBParaSite" id="SRAE_1000281600.1"/>
    </source>
</evidence>
<dbReference type="FunFam" id="3.50.50.80:FF:000002">
    <property type="entry name" value="SUMO-activating enzyme subunit 2"/>
    <property type="match status" value="1"/>
</dbReference>
<feature type="binding site" evidence="10">
    <location>
        <begin position="113"/>
        <end position="118"/>
    </location>
    <ligand>
        <name>ATP</name>
        <dbReference type="ChEBI" id="CHEBI:30616"/>
    </ligand>
</feature>
<accession>A0A090L4B8</accession>
<dbReference type="GO" id="GO:0046872">
    <property type="term" value="F:metal ion binding"/>
    <property type="evidence" value="ECO:0007669"/>
    <property type="project" value="UniProtKB-KW"/>
</dbReference>
<dbReference type="InterPro" id="IPR045886">
    <property type="entry name" value="ThiF/MoeB/HesA"/>
</dbReference>